<dbReference type="AlphaFoldDB" id="U5MTA0"/>
<dbReference type="EMBL" id="CP006721">
    <property type="protein sequence ID" value="AGX43989.1"/>
    <property type="molecule type" value="Genomic_DNA"/>
</dbReference>
<accession>U5MTA0</accession>
<protein>
    <recommendedName>
        <fullName evidence="1">DUF6906 domain-containing protein</fullName>
    </recommendedName>
</protein>
<evidence type="ECO:0000259" key="1">
    <source>
        <dbReference type="Pfam" id="PF21847"/>
    </source>
</evidence>
<dbReference type="RefSeq" id="WP_022747132.1">
    <property type="nucleotide sequence ID" value="NC_022571.1"/>
</dbReference>
<dbReference type="PATRIC" id="fig|1345695.10.peg.1125"/>
<dbReference type="GeneID" id="55477004"/>
<dbReference type="InterPro" id="IPR054201">
    <property type="entry name" value="DUF6906"/>
</dbReference>
<organism evidence="2 3">
    <name type="scientific">Clostridium saccharobutylicum DSM 13864</name>
    <dbReference type="NCBI Taxonomy" id="1345695"/>
    <lineage>
        <taxon>Bacteria</taxon>
        <taxon>Bacillati</taxon>
        <taxon>Bacillota</taxon>
        <taxon>Clostridia</taxon>
        <taxon>Eubacteriales</taxon>
        <taxon>Clostridiaceae</taxon>
        <taxon>Clostridium</taxon>
    </lineage>
</organism>
<proteinExistence type="predicted"/>
<dbReference type="HOGENOM" id="CLU_3116461_0_0_9"/>
<evidence type="ECO:0000313" key="2">
    <source>
        <dbReference type="EMBL" id="AGX43989.1"/>
    </source>
</evidence>
<reference evidence="2 3" key="1">
    <citation type="journal article" date="2013" name="Genome Announc.">
        <title>Complete Genome Sequence of the Solvent Producer Clostridium saccharobutylicum NCP262 (DSM 13864).</title>
        <authorList>
            <person name="Poehlein A."/>
            <person name="Hartwich K."/>
            <person name="Krabben P."/>
            <person name="Ehrenreich A."/>
            <person name="Liebl W."/>
            <person name="Durre P."/>
            <person name="Gottschalk G."/>
            <person name="Daniel R."/>
        </authorList>
    </citation>
    <scope>NUCLEOTIDE SEQUENCE [LARGE SCALE GENOMIC DNA]</scope>
    <source>
        <strain evidence="2">DSM 13864</strain>
    </source>
</reference>
<dbReference type="Proteomes" id="UP000017118">
    <property type="component" value="Chromosome"/>
</dbReference>
<keyword evidence="3" id="KW-1185">Reference proteome</keyword>
<evidence type="ECO:0000313" key="3">
    <source>
        <dbReference type="Proteomes" id="UP000017118"/>
    </source>
</evidence>
<dbReference type="OrthoDB" id="1941881at2"/>
<feature type="domain" description="DUF6906" evidence="1">
    <location>
        <begin position="1"/>
        <end position="49"/>
    </location>
</feature>
<gene>
    <name evidence="2" type="ORF">CLSA_c30220</name>
</gene>
<dbReference type="KEGG" id="csb:CLSA_c30220"/>
<dbReference type="Pfam" id="PF21847">
    <property type="entry name" value="DUF6906"/>
    <property type="match status" value="1"/>
</dbReference>
<sequence length="50" mass="5833">MKHGKKLTVEMKKFLRSKGYEVGCYLFVKNTSDVLVILNKETGQTEEVRR</sequence>
<name>U5MTA0_CLOSA</name>